<keyword evidence="2" id="KW-1185">Reference proteome</keyword>
<gene>
    <name evidence="1" type="ORF">THAOC_17283</name>
</gene>
<proteinExistence type="predicted"/>
<dbReference type="EMBL" id="AGNL01019107">
    <property type="protein sequence ID" value="EJK62121.1"/>
    <property type="molecule type" value="Genomic_DNA"/>
</dbReference>
<evidence type="ECO:0000313" key="1">
    <source>
        <dbReference type="EMBL" id="EJK62121.1"/>
    </source>
</evidence>
<comment type="caution">
    <text evidence="1">The sequence shown here is derived from an EMBL/GenBank/DDBJ whole genome shotgun (WGS) entry which is preliminary data.</text>
</comment>
<sequence length="171" mass="18302">MGCIGSKSSHNVGGSTEEQIDDYNEIEKDYDDLIYLANKREIKVTIRTSTKAGIVAGLAVMGGVIVAGPMGAAVGGSIGTAAAVSMSRNVVGLNKLLEDTPVEKRGEIVQIFTESFQEEFKDTIENNAELKLLMRGGTPISVVRYMVEKDIIQSEHAKKLDGIMTKVSGHG</sequence>
<reference evidence="1 2" key="1">
    <citation type="journal article" date="2012" name="Genome Biol.">
        <title>Genome and low-iron response of an oceanic diatom adapted to chronic iron limitation.</title>
        <authorList>
            <person name="Lommer M."/>
            <person name="Specht M."/>
            <person name="Roy A.S."/>
            <person name="Kraemer L."/>
            <person name="Andreson R."/>
            <person name="Gutowska M.A."/>
            <person name="Wolf J."/>
            <person name="Bergner S.V."/>
            <person name="Schilhabel M.B."/>
            <person name="Klostermeier U.C."/>
            <person name="Beiko R.G."/>
            <person name="Rosenstiel P."/>
            <person name="Hippler M."/>
            <person name="Laroche J."/>
        </authorList>
    </citation>
    <scope>NUCLEOTIDE SEQUENCE [LARGE SCALE GENOMIC DNA]</scope>
    <source>
        <strain evidence="1 2">CCMP1005</strain>
    </source>
</reference>
<dbReference type="Pfam" id="PF20721">
    <property type="entry name" value="C19orf12"/>
    <property type="match status" value="1"/>
</dbReference>
<organism evidence="1 2">
    <name type="scientific">Thalassiosira oceanica</name>
    <name type="common">Marine diatom</name>
    <dbReference type="NCBI Taxonomy" id="159749"/>
    <lineage>
        <taxon>Eukaryota</taxon>
        <taxon>Sar</taxon>
        <taxon>Stramenopiles</taxon>
        <taxon>Ochrophyta</taxon>
        <taxon>Bacillariophyta</taxon>
        <taxon>Coscinodiscophyceae</taxon>
        <taxon>Thalassiosirophycidae</taxon>
        <taxon>Thalassiosirales</taxon>
        <taxon>Thalassiosiraceae</taxon>
        <taxon>Thalassiosira</taxon>
    </lineage>
</organism>
<name>K0SMG8_THAOC</name>
<evidence type="ECO:0000313" key="2">
    <source>
        <dbReference type="Proteomes" id="UP000266841"/>
    </source>
</evidence>
<accession>K0SMG8</accession>
<dbReference type="AlphaFoldDB" id="K0SMG8"/>
<protein>
    <submittedName>
        <fullName evidence="1">Uncharacterized protein</fullName>
    </submittedName>
</protein>
<dbReference type="OrthoDB" id="5976774at2759"/>
<dbReference type="InterPro" id="IPR033369">
    <property type="entry name" value="C19orf12"/>
</dbReference>
<dbReference type="Proteomes" id="UP000266841">
    <property type="component" value="Unassembled WGS sequence"/>
</dbReference>